<evidence type="ECO:0000313" key="4">
    <source>
        <dbReference type="EMBL" id="CAF1329349.1"/>
    </source>
</evidence>
<dbReference type="InterPro" id="IPR019734">
    <property type="entry name" value="TPR_rpt"/>
</dbReference>
<dbReference type="OrthoDB" id="10035806at2759"/>
<evidence type="ECO:0000256" key="1">
    <source>
        <dbReference type="ARBA" id="ARBA00022737"/>
    </source>
</evidence>
<dbReference type="Proteomes" id="UP000663852">
    <property type="component" value="Unassembled WGS sequence"/>
</dbReference>
<dbReference type="Gene3D" id="1.25.40.10">
    <property type="entry name" value="Tetratricopeptide repeat domain"/>
    <property type="match status" value="4"/>
</dbReference>
<dbReference type="PROSITE" id="PS50005">
    <property type="entry name" value="TPR"/>
    <property type="match status" value="1"/>
</dbReference>
<dbReference type="SUPFAM" id="SSF48452">
    <property type="entry name" value="TPR-like"/>
    <property type="match status" value="3"/>
</dbReference>
<proteinExistence type="predicted"/>
<dbReference type="SMART" id="SM00028">
    <property type="entry name" value="TPR"/>
    <property type="match status" value="10"/>
</dbReference>
<name>A0A815FR77_ADIRI</name>
<keyword evidence="2 3" id="KW-0802">TPR repeat</keyword>
<keyword evidence="1" id="KW-0677">Repeat</keyword>
<evidence type="ECO:0008006" key="6">
    <source>
        <dbReference type="Google" id="ProtNLM"/>
    </source>
</evidence>
<gene>
    <name evidence="4" type="ORF">EDS130_LOCUS32100</name>
</gene>
<evidence type="ECO:0000313" key="5">
    <source>
        <dbReference type="Proteomes" id="UP000663852"/>
    </source>
</evidence>
<dbReference type="EMBL" id="CAJNOJ010000243">
    <property type="protein sequence ID" value="CAF1329349.1"/>
    <property type="molecule type" value="Genomic_DNA"/>
</dbReference>
<dbReference type="InterPro" id="IPR011990">
    <property type="entry name" value="TPR-like_helical_dom_sf"/>
</dbReference>
<dbReference type="Pfam" id="PF13424">
    <property type="entry name" value="TPR_12"/>
    <property type="match status" value="2"/>
</dbReference>
<sequence>MKSTIRLLLTLINKFEIVYQYIKQRQQIFRQLIDKENQIYLLLSSLMNDEQIIQSIQNNRQFQQIIRDFLYQKHEQIFYQNSILNRRLKVLYDEASIVNVIDEGKHSLRENTKHSISTLPVIKEESKNVLKGSTELIQFHGKDNKLMNSKETDKMSNELSINPGKDMKMSSRKIIDEKDSKNVTNDKIPLESSLINHNKIPMDNPNDSMSEKCLNEDTEKSLEYFLKSLNCQEKNSKVNHLLVGICHQNIGGIFVKKHLYDKALDHYLKSISIYEKHLKNEKKEEEMNIKLLYGKCHCEIARIYQKENYYDKSTEYFLKTIQFMEDNFPLDKLCFLADCYEGIGLNFYRKSQYDLSIEYYSKCLDFLLKHLKVAKGCDHQKEIVSCLIDLSCVYIDKKDYTIALRNLEKISQILPLNHKDYPNSFLFIGLCYMEQKQYEIAVKHFHTAIQHYEKHLPSNKENYALCYSHLGTCYSNMTKQLYEKGISSILKAIEIYENDFPEQKSNIAQCYWTYAFILSKQGKYDEAILNLYKSLEFRLNEDSLNIGLSYNLLGNCYLKKFEFNQALSSLLKAMNNYEKHLLDLFNEIGASIFLDISTCLLRLNNFDYALEYALKSLEIREELLPLIDLQKAESHSILALIYSQEQIQQDIKCNQHSTKALEICRQLIYNKEDLENIGDVFQNIAEVFLNVNDFGQSKKYYEIALKFMKIDKIQNHVDIQRIENLIQELDKTQLLIKSKN</sequence>
<reference evidence="4" key="1">
    <citation type="submission" date="2021-02" db="EMBL/GenBank/DDBJ databases">
        <authorList>
            <person name="Nowell W R."/>
        </authorList>
    </citation>
    <scope>NUCLEOTIDE SEQUENCE</scope>
</reference>
<protein>
    <recommendedName>
        <fullName evidence="6">Tetratricopeptide repeat protein</fullName>
    </recommendedName>
</protein>
<dbReference type="PANTHER" id="PTHR45641">
    <property type="entry name" value="TETRATRICOPEPTIDE REPEAT PROTEIN (AFU_ORTHOLOGUE AFUA_6G03870)"/>
    <property type="match status" value="1"/>
</dbReference>
<feature type="repeat" description="TPR" evidence="3">
    <location>
        <begin position="422"/>
        <end position="455"/>
    </location>
</feature>
<comment type="caution">
    <text evidence="4">The sequence shown here is derived from an EMBL/GenBank/DDBJ whole genome shotgun (WGS) entry which is preliminary data.</text>
</comment>
<evidence type="ECO:0000256" key="3">
    <source>
        <dbReference type="PROSITE-ProRule" id="PRU00339"/>
    </source>
</evidence>
<dbReference type="PANTHER" id="PTHR45641:SF19">
    <property type="entry name" value="NEPHROCYSTIN-3"/>
    <property type="match status" value="1"/>
</dbReference>
<evidence type="ECO:0000256" key="2">
    <source>
        <dbReference type="ARBA" id="ARBA00022803"/>
    </source>
</evidence>
<organism evidence="4 5">
    <name type="scientific">Adineta ricciae</name>
    <name type="common">Rotifer</name>
    <dbReference type="NCBI Taxonomy" id="249248"/>
    <lineage>
        <taxon>Eukaryota</taxon>
        <taxon>Metazoa</taxon>
        <taxon>Spiralia</taxon>
        <taxon>Gnathifera</taxon>
        <taxon>Rotifera</taxon>
        <taxon>Eurotatoria</taxon>
        <taxon>Bdelloidea</taxon>
        <taxon>Adinetida</taxon>
        <taxon>Adinetidae</taxon>
        <taxon>Adineta</taxon>
    </lineage>
</organism>
<accession>A0A815FR77</accession>
<dbReference type="AlphaFoldDB" id="A0A815FR77"/>